<accession>A0ACB8AVV8</accession>
<evidence type="ECO:0000313" key="1">
    <source>
        <dbReference type="EMBL" id="KAH7917531.1"/>
    </source>
</evidence>
<sequence length="113" mass="13082">LAKIARPEGPVSKPNNGGFSLKDELRWDESSYRTMQNTIHVLCRQYFDLALPYVDQDPDVMARFCYAAREQFPVLARYEDFWPAESFATVYLKNTSQEARRRERSAVPESTGI</sequence>
<dbReference type="EMBL" id="MU267027">
    <property type="protein sequence ID" value="KAH7917531.1"/>
    <property type="molecule type" value="Genomic_DNA"/>
</dbReference>
<dbReference type="Proteomes" id="UP000790709">
    <property type="component" value="Unassembled WGS sequence"/>
</dbReference>
<gene>
    <name evidence="1" type="ORF">BV22DRAFT_1026166</name>
</gene>
<name>A0ACB8AVV8_9AGAM</name>
<proteinExistence type="predicted"/>
<reference evidence="1" key="1">
    <citation type="journal article" date="2021" name="New Phytol.">
        <title>Evolutionary innovations through gain and loss of genes in the ectomycorrhizal Boletales.</title>
        <authorList>
            <person name="Wu G."/>
            <person name="Miyauchi S."/>
            <person name="Morin E."/>
            <person name="Kuo A."/>
            <person name="Drula E."/>
            <person name="Varga T."/>
            <person name="Kohler A."/>
            <person name="Feng B."/>
            <person name="Cao Y."/>
            <person name="Lipzen A."/>
            <person name="Daum C."/>
            <person name="Hundley H."/>
            <person name="Pangilinan J."/>
            <person name="Johnson J."/>
            <person name="Barry K."/>
            <person name="LaButti K."/>
            <person name="Ng V."/>
            <person name="Ahrendt S."/>
            <person name="Min B."/>
            <person name="Choi I.G."/>
            <person name="Park H."/>
            <person name="Plett J.M."/>
            <person name="Magnuson J."/>
            <person name="Spatafora J.W."/>
            <person name="Nagy L.G."/>
            <person name="Henrissat B."/>
            <person name="Grigoriev I.V."/>
            <person name="Yang Z.L."/>
            <person name="Xu J."/>
            <person name="Martin F.M."/>
        </authorList>
    </citation>
    <scope>NUCLEOTIDE SEQUENCE</scope>
    <source>
        <strain evidence="1">KUC20120723A-06</strain>
    </source>
</reference>
<evidence type="ECO:0000313" key="2">
    <source>
        <dbReference type="Proteomes" id="UP000790709"/>
    </source>
</evidence>
<keyword evidence="2" id="KW-1185">Reference proteome</keyword>
<feature type="non-terminal residue" evidence="1">
    <location>
        <position position="1"/>
    </location>
</feature>
<comment type="caution">
    <text evidence="1">The sequence shown here is derived from an EMBL/GenBank/DDBJ whole genome shotgun (WGS) entry which is preliminary data.</text>
</comment>
<protein>
    <submittedName>
        <fullName evidence="1">Uncharacterized protein</fullName>
    </submittedName>
</protein>
<organism evidence="1 2">
    <name type="scientific">Leucogyrophana mollusca</name>
    <dbReference type="NCBI Taxonomy" id="85980"/>
    <lineage>
        <taxon>Eukaryota</taxon>
        <taxon>Fungi</taxon>
        <taxon>Dikarya</taxon>
        <taxon>Basidiomycota</taxon>
        <taxon>Agaricomycotina</taxon>
        <taxon>Agaricomycetes</taxon>
        <taxon>Agaricomycetidae</taxon>
        <taxon>Boletales</taxon>
        <taxon>Boletales incertae sedis</taxon>
        <taxon>Leucogyrophana</taxon>
    </lineage>
</organism>